<keyword evidence="1" id="KW-1185">Reference proteome</keyword>
<sequence length="131" mass="14700">MLAQMVNLQSGIRVISLPQASDIPTPGTDVFIVGYGRDDNDRDPSRRAGGILKKGELVVNKQHDSVCLIRWLCWTVVIAVVDLSVKVDLQLLVSRLSSPRPLIVWNGMSDRSDEREMTKHCANDRIVLYTR</sequence>
<dbReference type="AlphaFoldDB" id="A0A5K4FAZ8"/>
<dbReference type="InParanoid" id="A0A5K4FAZ8"/>
<protein>
    <submittedName>
        <fullName evidence="2">Peptidase S1 domain-containing protein</fullName>
    </submittedName>
</protein>
<accession>A0A5K4FAZ8</accession>
<reference evidence="1" key="1">
    <citation type="journal article" date="2012" name="PLoS Negl. Trop. Dis.">
        <title>A systematically improved high quality genome and transcriptome of the human blood fluke Schistosoma mansoni.</title>
        <authorList>
            <person name="Protasio A.V."/>
            <person name="Tsai I.J."/>
            <person name="Babbage A."/>
            <person name="Nichol S."/>
            <person name="Hunt M."/>
            <person name="Aslett M.A."/>
            <person name="De Silva N."/>
            <person name="Velarde G.S."/>
            <person name="Anderson T.J."/>
            <person name="Clark R.C."/>
            <person name="Davidson C."/>
            <person name="Dillon G.P."/>
            <person name="Holroyd N.E."/>
            <person name="LoVerde P.T."/>
            <person name="Lloyd C."/>
            <person name="McQuillan J."/>
            <person name="Oliveira G."/>
            <person name="Otto T.D."/>
            <person name="Parker-Manuel S.J."/>
            <person name="Quail M.A."/>
            <person name="Wilson R.A."/>
            <person name="Zerlotini A."/>
            <person name="Dunne D.W."/>
            <person name="Berriman M."/>
        </authorList>
    </citation>
    <scope>NUCLEOTIDE SEQUENCE [LARGE SCALE GENOMIC DNA]</scope>
    <source>
        <strain evidence="1">Puerto Rican</strain>
    </source>
</reference>
<evidence type="ECO:0000313" key="1">
    <source>
        <dbReference type="Proteomes" id="UP000008854"/>
    </source>
</evidence>
<proteinExistence type="predicted"/>
<reference evidence="2" key="2">
    <citation type="submission" date="2019-11" db="UniProtKB">
        <authorList>
            <consortium name="WormBaseParasite"/>
        </authorList>
    </citation>
    <scope>IDENTIFICATION</scope>
    <source>
        <strain evidence="2">Puerto Rican</strain>
    </source>
</reference>
<dbReference type="WBParaSite" id="Smp_336190.1">
    <property type="protein sequence ID" value="Smp_336190.1"/>
    <property type="gene ID" value="Smp_336190"/>
</dbReference>
<dbReference type="SUPFAM" id="SSF50494">
    <property type="entry name" value="Trypsin-like serine proteases"/>
    <property type="match status" value="1"/>
</dbReference>
<dbReference type="Proteomes" id="UP000008854">
    <property type="component" value="Unassembled WGS sequence"/>
</dbReference>
<dbReference type="InterPro" id="IPR009003">
    <property type="entry name" value="Peptidase_S1_PA"/>
</dbReference>
<organism evidence="1 2">
    <name type="scientific">Schistosoma mansoni</name>
    <name type="common">Blood fluke</name>
    <dbReference type="NCBI Taxonomy" id="6183"/>
    <lineage>
        <taxon>Eukaryota</taxon>
        <taxon>Metazoa</taxon>
        <taxon>Spiralia</taxon>
        <taxon>Lophotrochozoa</taxon>
        <taxon>Platyhelminthes</taxon>
        <taxon>Trematoda</taxon>
        <taxon>Digenea</taxon>
        <taxon>Strigeidida</taxon>
        <taxon>Schistosomatoidea</taxon>
        <taxon>Schistosomatidae</taxon>
        <taxon>Schistosoma</taxon>
    </lineage>
</organism>
<evidence type="ECO:0000313" key="2">
    <source>
        <dbReference type="WBParaSite" id="Smp_336190.1"/>
    </source>
</evidence>
<name>A0A5K4FAZ8_SCHMA</name>